<sequence length="317" mass="35319">MPDNQKLKIAFFGTSEFASIILQKLINSPYKPSLVITQPDKPAGRKRKITFPPAKILAQRHNILVEQPLNLDSSSLDAPDSEPYALFIVAAYGQIIPKGILEMPKYGTLNVHPSLLPRWRGPSPIHYTLLNGDKRTGVTIILIDEDADHGPIIAAEELQRDISNMKYPELHDMLADLGSVLLIRVIPDWILGKLKTIEQDHEKATYSKKIKKGNGHINWSESALQIERMIRAFTPWPGSFTFFGNLRIKILTGHANNSSLKFRPEEAGKILSNGVGIVVQTGSGVFTIEKLQPESKQNMSAKEFLNGYPRIIGAKLN</sequence>
<dbReference type="CDD" id="cd08704">
    <property type="entry name" value="Met_tRNA_FMT_C"/>
    <property type="match status" value="1"/>
</dbReference>
<dbReference type="Pfam" id="PF02911">
    <property type="entry name" value="Formyl_trans_C"/>
    <property type="match status" value="1"/>
</dbReference>
<feature type="domain" description="Formyl transferase N-terminal" evidence="6">
    <location>
        <begin position="8"/>
        <end position="186"/>
    </location>
</feature>
<dbReference type="AlphaFoldDB" id="A0A1G2H8F6"/>
<dbReference type="GO" id="GO:0004479">
    <property type="term" value="F:methionyl-tRNA formyltransferase activity"/>
    <property type="evidence" value="ECO:0007669"/>
    <property type="project" value="UniProtKB-UniRule"/>
</dbReference>
<dbReference type="HAMAP" id="MF_00182">
    <property type="entry name" value="Formyl_trans"/>
    <property type="match status" value="1"/>
</dbReference>
<evidence type="ECO:0000256" key="1">
    <source>
        <dbReference type="ARBA" id="ARBA00010699"/>
    </source>
</evidence>
<feature type="domain" description="Formyl transferase C-terminal" evidence="7">
    <location>
        <begin position="209"/>
        <end position="308"/>
    </location>
</feature>
<keyword evidence="4 5" id="KW-0648">Protein biosynthesis</keyword>
<comment type="catalytic activity">
    <reaction evidence="5">
        <text>L-methionyl-tRNA(fMet) + (6R)-10-formyltetrahydrofolate = N-formyl-L-methionyl-tRNA(fMet) + (6S)-5,6,7,8-tetrahydrofolate + H(+)</text>
        <dbReference type="Rhea" id="RHEA:24380"/>
        <dbReference type="Rhea" id="RHEA-COMP:9952"/>
        <dbReference type="Rhea" id="RHEA-COMP:9953"/>
        <dbReference type="ChEBI" id="CHEBI:15378"/>
        <dbReference type="ChEBI" id="CHEBI:57453"/>
        <dbReference type="ChEBI" id="CHEBI:78530"/>
        <dbReference type="ChEBI" id="CHEBI:78844"/>
        <dbReference type="ChEBI" id="CHEBI:195366"/>
        <dbReference type="EC" id="2.1.2.9"/>
    </reaction>
</comment>
<proteinExistence type="inferred from homology"/>
<evidence type="ECO:0000259" key="7">
    <source>
        <dbReference type="Pfam" id="PF02911"/>
    </source>
</evidence>
<dbReference type="NCBIfam" id="TIGR00460">
    <property type="entry name" value="fmt"/>
    <property type="match status" value="1"/>
</dbReference>
<reference evidence="8 9" key="1">
    <citation type="journal article" date="2016" name="Nat. Commun.">
        <title>Thousands of microbial genomes shed light on interconnected biogeochemical processes in an aquifer system.</title>
        <authorList>
            <person name="Anantharaman K."/>
            <person name="Brown C.T."/>
            <person name="Hug L.A."/>
            <person name="Sharon I."/>
            <person name="Castelle C.J."/>
            <person name="Probst A.J."/>
            <person name="Thomas B.C."/>
            <person name="Singh A."/>
            <person name="Wilkins M.J."/>
            <person name="Karaoz U."/>
            <person name="Brodie E.L."/>
            <person name="Williams K.H."/>
            <person name="Hubbard S.S."/>
            <person name="Banfield J.F."/>
        </authorList>
    </citation>
    <scope>NUCLEOTIDE SEQUENCE [LARGE SCALE GENOMIC DNA]</scope>
</reference>
<dbReference type="STRING" id="1802158.A2827_02040"/>
<evidence type="ECO:0000256" key="4">
    <source>
        <dbReference type="ARBA" id="ARBA00022917"/>
    </source>
</evidence>
<dbReference type="InterPro" id="IPR036477">
    <property type="entry name" value="Formyl_transf_N_sf"/>
</dbReference>
<comment type="caution">
    <text evidence="8">The sequence shown here is derived from an EMBL/GenBank/DDBJ whole genome shotgun (WGS) entry which is preliminary data.</text>
</comment>
<dbReference type="InterPro" id="IPR011034">
    <property type="entry name" value="Formyl_transferase-like_C_sf"/>
</dbReference>
<protein>
    <recommendedName>
        <fullName evidence="2 5">Methionyl-tRNA formyltransferase</fullName>
        <ecNumber evidence="2 5">2.1.2.9</ecNumber>
    </recommendedName>
</protein>
<evidence type="ECO:0000256" key="2">
    <source>
        <dbReference type="ARBA" id="ARBA00012261"/>
    </source>
</evidence>
<evidence type="ECO:0000259" key="6">
    <source>
        <dbReference type="Pfam" id="PF00551"/>
    </source>
</evidence>
<feature type="binding site" evidence="5">
    <location>
        <begin position="114"/>
        <end position="117"/>
    </location>
    <ligand>
        <name>(6S)-5,6,7,8-tetrahydrofolate</name>
        <dbReference type="ChEBI" id="CHEBI:57453"/>
    </ligand>
</feature>
<evidence type="ECO:0000313" key="9">
    <source>
        <dbReference type="Proteomes" id="UP000177932"/>
    </source>
</evidence>
<dbReference type="InterPro" id="IPR044135">
    <property type="entry name" value="Met-tRNA-FMT_C"/>
</dbReference>
<comment type="similarity">
    <text evidence="1 5">Belongs to the Fmt family.</text>
</comment>
<dbReference type="InterPro" id="IPR005793">
    <property type="entry name" value="Formyl_trans_C"/>
</dbReference>
<dbReference type="Gene3D" id="3.40.50.12230">
    <property type="match status" value="1"/>
</dbReference>
<keyword evidence="3 5" id="KW-0808">Transferase</keyword>
<dbReference type="PANTHER" id="PTHR11138:SF5">
    <property type="entry name" value="METHIONYL-TRNA FORMYLTRANSFERASE, MITOCHONDRIAL"/>
    <property type="match status" value="1"/>
</dbReference>
<dbReference type="Proteomes" id="UP000177932">
    <property type="component" value="Unassembled WGS sequence"/>
</dbReference>
<dbReference type="EMBL" id="MHOD01000003">
    <property type="protein sequence ID" value="OGZ58590.1"/>
    <property type="molecule type" value="Genomic_DNA"/>
</dbReference>
<dbReference type="PANTHER" id="PTHR11138">
    <property type="entry name" value="METHIONYL-TRNA FORMYLTRANSFERASE"/>
    <property type="match status" value="1"/>
</dbReference>
<accession>A0A1G2H8F6</accession>
<dbReference type="EC" id="2.1.2.9" evidence="2 5"/>
<comment type="function">
    <text evidence="5">Attaches a formyl group to the free amino group of methionyl-tRNA(fMet). The formyl group appears to play a dual role in the initiator identity of N-formylmethionyl-tRNA by promoting its recognition by IF2 and preventing the misappropriation of this tRNA by the elongation apparatus.</text>
</comment>
<dbReference type="SUPFAM" id="SSF50486">
    <property type="entry name" value="FMT C-terminal domain-like"/>
    <property type="match status" value="1"/>
</dbReference>
<dbReference type="GO" id="GO:0005829">
    <property type="term" value="C:cytosol"/>
    <property type="evidence" value="ECO:0007669"/>
    <property type="project" value="TreeGrafter"/>
</dbReference>
<dbReference type="InterPro" id="IPR005794">
    <property type="entry name" value="Fmt"/>
</dbReference>
<evidence type="ECO:0000313" key="8">
    <source>
        <dbReference type="EMBL" id="OGZ58590.1"/>
    </source>
</evidence>
<dbReference type="InterPro" id="IPR002376">
    <property type="entry name" value="Formyl_transf_N"/>
</dbReference>
<dbReference type="Pfam" id="PF00551">
    <property type="entry name" value="Formyl_trans_N"/>
    <property type="match status" value="1"/>
</dbReference>
<name>A0A1G2H8F6_9BACT</name>
<organism evidence="8 9">
    <name type="scientific">Candidatus Spechtbacteria bacterium RIFCSPHIGHO2_01_FULL_43_30</name>
    <dbReference type="NCBI Taxonomy" id="1802158"/>
    <lineage>
        <taxon>Bacteria</taxon>
        <taxon>Candidatus Spechtiibacteriota</taxon>
    </lineage>
</organism>
<dbReference type="InterPro" id="IPR041711">
    <property type="entry name" value="Met-tRNA-FMT_N"/>
</dbReference>
<gene>
    <name evidence="5" type="primary">fmt</name>
    <name evidence="8" type="ORF">A2827_02040</name>
</gene>
<dbReference type="CDD" id="cd08646">
    <property type="entry name" value="FMT_core_Met-tRNA-FMT_N"/>
    <property type="match status" value="1"/>
</dbReference>
<dbReference type="SUPFAM" id="SSF53328">
    <property type="entry name" value="Formyltransferase"/>
    <property type="match status" value="1"/>
</dbReference>
<evidence type="ECO:0000256" key="3">
    <source>
        <dbReference type="ARBA" id="ARBA00022679"/>
    </source>
</evidence>
<evidence type="ECO:0000256" key="5">
    <source>
        <dbReference type="HAMAP-Rule" id="MF_00182"/>
    </source>
</evidence>